<dbReference type="RefSeq" id="WP_006584052.1">
    <property type="nucleotide sequence ID" value="NZ_CM001377.1"/>
</dbReference>
<dbReference type="eggNOG" id="ENOG5033IYF">
    <property type="taxonomic scope" value="Bacteria"/>
</dbReference>
<keyword evidence="2" id="KW-0812">Transmembrane</keyword>
<feature type="compositionally biased region" description="Basic and acidic residues" evidence="1">
    <location>
        <begin position="641"/>
        <end position="653"/>
    </location>
</feature>
<sequence length="713" mass="76170">MFRRFLSFGVALLVFTGVFLSSAWGGERTINSPSIGAGGLTIGGPKGEAELWFPLPSGTVMSPSRLELSLNYPEGAVSGTVSVFLGNVMIGSSRLASGDKRLVIPLSGAKLQGAKVVIRVLAGLSGGHWDDPSQDAGVQITSARLVLEGVFSMPKSVSQWLASLNEGVAVVVPNEARDEELSAGFALVGTLSRLLPGGRVVLIKASEELSEPFLPKVRVQLDDQQADGVTLDSGGANLLINGVSRGSLRDLCAKIFDPTLMGMMQGATVTGLSEASGGSKGTRWKYQRLSRSWAPGWSYELGDLFLWGGVVDRLSISVKGVVPLSARGEGALDLYVNGQLVCSERLEDGNVDAVLYVPDWVNLKVKNRLKLVVRGAGGPSSLQVSYVKMSYGKAYGMLGDMGALMSEGVPVLVGRDLKWTGLQGALAAFRWLCSSLPSEVPVFPDVRFYGEDVDVPDGFFIFIGNSLPTDMEDRLSVLYKDGQLKLPRKDVEAKLAGEAFWVMGQSLTADGGLAVLVPSRVEVVQEAFEALSNYEVNNVNQDGQVFFFGPDGLKVVDLGLSKPFRWGIGGGLRSLWGSVVDAVKSIHLPTGLLGLPEVPDVSSKKSGHEVSQQGPDQKPDQKAPQQGPDKKPVQEAPRPSPDQKPDQGPESSDHAFGGMGGGTLWILLGGAGTSVALGLVVFFKPSLPGLRLFKKRERRQSTLLTRRRRSRRR</sequence>
<reference evidence="3 4" key="1">
    <citation type="submission" date="2011-10" db="EMBL/GenBank/DDBJ databases">
        <title>The Noncontiguous Finished genome of Thermanaerovibrio velox DSM 12556.</title>
        <authorList>
            <consortium name="US DOE Joint Genome Institute (JGI-PGF)"/>
            <person name="Lucas S."/>
            <person name="Copeland A."/>
            <person name="Lapidus A."/>
            <person name="Glavina del Rio T."/>
            <person name="Dalin E."/>
            <person name="Tice H."/>
            <person name="Bruce D."/>
            <person name="Goodwin L."/>
            <person name="Pitluck S."/>
            <person name="Peters L."/>
            <person name="Mikhailova N."/>
            <person name="Teshima H."/>
            <person name="Kyrpides N."/>
            <person name="Mavromatis K."/>
            <person name="Ivanova N."/>
            <person name="Markowitz V."/>
            <person name="Cheng J.-F."/>
            <person name="Hugenholtz P."/>
            <person name="Woyke T."/>
            <person name="Wu D."/>
            <person name="Spring S."/>
            <person name="Brambilla E.-M."/>
            <person name="Klenk H.-P."/>
            <person name="Eisen J.A."/>
        </authorList>
    </citation>
    <scope>NUCLEOTIDE SEQUENCE [LARGE SCALE GENOMIC DNA]</scope>
    <source>
        <strain evidence="3 4">DSM 12556</strain>
    </source>
</reference>
<accession>H0UPC7</accession>
<dbReference type="HOGENOM" id="CLU_387285_0_0_0"/>
<feature type="compositionally biased region" description="Low complexity" evidence="1">
    <location>
        <begin position="612"/>
        <end position="627"/>
    </location>
</feature>
<gene>
    <name evidence="3" type="ORF">TheveDRAFT_1440</name>
</gene>
<keyword evidence="2" id="KW-0472">Membrane</keyword>
<evidence type="ECO:0000256" key="1">
    <source>
        <dbReference type="SAM" id="MobiDB-lite"/>
    </source>
</evidence>
<feature type="transmembrane region" description="Helical" evidence="2">
    <location>
        <begin position="664"/>
        <end position="683"/>
    </location>
</feature>
<dbReference type="AlphaFoldDB" id="H0UPC7"/>
<evidence type="ECO:0000313" key="4">
    <source>
        <dbReference type="Proteomes" id="UP000005730"/>
    </source>
</evidence>
<keyword evidence="2" id="KW-1133">Transmembrane helix</keyword>
<feature type="region of interest" description="Disordered" evidence="1">
    <location>
        <begin position="599"/>
        <end position="656"/>
    </location>
</feature>
<dbReference type="Proteomes" id="UP000005730">
    <property type="component" value="Chromosome"/>
</dbReference>
<protein>
    <submittedName>
        <fullName evidence="3">Uncharacterized protein</fullName>
    </submittedName>
</protein>
<evidence type="ECO:0000256" key="2">
    <source>
        <dbReference type="SAM" id="Phobius"/>
    </source>
</evidence>
<proteinExistence type="predicted"/>
<keyword evidence="4" id="KW-1185">Reference proteome</keyword>
<organism evidence="3 4">
    <name type="scientific">Thermanaerovibrio velox DSM 12556</name>
    <dbReference type="NCBI Taxonomy" id="926567"/>
    <lineage>
        <taxon>Bacteria</taxon>
        <taxon>Thermotogati</taxon>
        <taxon>Synergistota</taxon>
        <taxon>Synergistia</taxon>
        <taxon>Synergistales</taxon>
        <taxon>Synergistaceae</taxon>
        <taxon>Thermanaerovibrio</taxon>
    </lineage>
</organism>
<name>H0UPC7_9BACT</name>
<evidence type="ECO:0000313" key="3">
    <source>
        <dbReference type="EMBL" id="EHM10558.1"/>
    </source>
</evidence>
<dbReference type="EMBL" id="CM001377">
    <property type="protein sequence ID" value="EHM10558.1"/>
    <property type="molecule type" value="Genomic_DNA"/>
</dbReference>
<dbReference type="OrthoDB" id="9823673at2"/>